<evidence type="ECO:0000313" key="2">
    <source>
        <dbReference type="EMBL" id="KGO78703.1"/>
    </source>
</evidence>
<dbReference type="RefSeq" id="WP_035136188.1">
    <property type="nucleotide sequence ID" value="NZ_JRLV01000032.1"/>
</dbReference>
<evidence type="ECO:0000259" key="1">
    <source>
        <dbReference type="Pfam" id="PF08291"/>
    </source>
</evidence>
<protein>
    <recommendedName>
        <fullName evidence="1">Peptidase M15A C-terminal domain-containing protein</fullName>
    </recommendedName>
</protein>
<sequence length="124" mass="13833">MKLTQNFSLEEFNCKDGTTVPEKYYPNVLQVAENLEVLREYLQRPIIISGSGYRTKKHNTEVGGAPKSQHLTASAADISVNGLSPMQIAEAIETLIEEGKMKQGGMGVYPTFVHYDIRGTKARW</sequence>
<dbReference type="AlphaFoldDB" id="A0A0A2LHS3"/>
<dbReference type="eggNOG" id="COG3108">
    <property type="taxonomic scope" value="Bacteria"/>
</dbReference>
<keyword evidence="3" id="KW-1185">Reference proteome</keyword>
<comment type="caution">
    <text evidence="2">The sequence shown here is derived from an EMBL/GenBank/DDBJ whole genome shotgun (WGS) entry which is preliminary data.</text>
</comment>
<dbReference type="InterPro" id="IPR013230">
    <property type="entry name" value="Peptidase_M15A_C"/>
</dbReference>
<evidence type="ECO:0000313" key="3">
    <source>
        <dbReference type="Proteomes" id="UP000030129"/>
    </source>
</evidence>
<gene>
    <name evidence="2" type="ORF">Q763_17085</name>
</gene>
<accession>A0A0A2LHS3</accession>
<proteinExistence type="predicted"/>
<reference evidence="2 3" key="1">
    <citation type="submission" date="2013-09" db="EMBL/GenBank/DDBJ databases">
        <authorList>
            <person name="Zeng Z."/>
            <person name="Chen C."/>
        </authorList>
    </citation>
    <scope>NUCLEOTIDE SEQUENCE [LARGE SCALE GENOMIC DNA]</scope>
    <source>
        <strain evidence="2 3">F44-8</strain>
    </source>
</reference>
<dbReference type="SUPFAM" id="SSF55166">
    <property type="entry name" value="Hedgehog/DD-peptidase"/>
    <property type="match status" value="1"/>
</dbReference>
<dbReference type="Proteomes" id="UP000030129">
    <property type="component" value="Unassembled WGS sequence"/>
</dbReference>
<organism evidence="2 3">
    <name type="scientific">Flavobacterium beibuense F44-8</name>
    <dbReference type="NCBI Taxonomy" id="1406840"/>
    <lineage>
        <taxon>Bacteria</taxon>
        <taxon>Pseudomonadati</taxon>
        <taxon>Bacteroidota</taxon>
        <taxon>Flavobacteriia</taxon>
        <taxon>Flavobacteriales</taxon>
        <taxon>Flavobacteriaceae</taxon>
        <taxon>Flavobacterium</taxon>
    </lineage>
</organism>
<name>A0A0A2LHS3_9FLAO</name>
<feature type="domain" description="Peptidase M15A C-terminal" evidence="1">
    <location>
        <begin position="6"/>
        <end position="116"/>
    </location>
</feature>
<dbReference type="Pfam" id="PF08291">
    <property type="entry name" value="Peptidase_M15_3"/>
    <property type="match status" value="1"/>
</dbReference>
<dbReference type="InterPro" id="IPR009045">
    <property type="entry name" value="Zn_M74/Hedgehog-like"/>
</dbReference>
<dbReference type="Gene3D" id="3.30.1380.10">
    <property type="match status" value="1"/>
</dbReference>
<dbReference type="STRING" id="1406840.Q763_17085"/>
<dbReference type="EMBL" id="JRLV01000032">
    <property type="protein sequence ID" value="KGO78703.1"/>
    <property type="molecule type" value="Genomic_DNA"/>
</dbReference>